<dbReference type="Proteomes" id="UP000244855">
    <property type="component" value="Unassembled WGS sequence"/>
</dbReference>
<feature type="compositionally biased region" description="Polar residues" evidence="1">
    <location>
        <begin position="161"/>
        <end position="172"/>
    </location>
</feature>
<feature type="region of interest" description="Disordered" evidence="1">
    <location>
        <begin position="217"/>
        <end position="266"/>
    </location>
</feature>
<dbReference type="EMBL" id="KZ805313">
    <property type="protein sequence ID" value="PVI05646.1"/>
    <property type="molecule type" value="Genomic_DNA"/>
</dbReference>
<sequence>MLSIADLLSSPPPEPRREGTSGTGPHEPSSNPSTATPASGPSSMGEEMAAPRVVTPKKASGCPEDVDKYKKISVHTAKCSVCDKRNGTDQMLRCPTCSWEICLPCQQEREKKGGMLIIGHGKVGITQTPESRARMFTPTKKPGVGFGKKAPTATSTTTTTMAQKENNNSGSVMQGGGKGKKRMAAAIDEPAPASSPPDTDNVNRAALKLRLLVEPSSPDIAYDDGARREPDGASSPSMANKRSKLNPGSLRGKRQPTKEELASSPILTKRANTAVENEFIAQNRKEVKEYWGDVFDGYTNEGHLLNQKVPPPETRIPDRVKQMAGEVKKRPTVDQIQRNIQVKLLEKRGLPADALDKKKEEWPTVREFVLKAGHEHLGSGKMTPDDTDTLFYSVRKYLEEAISIPYAKGCLDLPLITLDNEQKRELALVIADVLDDLKNNYP</sequence>
<gene>
    <name evidence="2" type="ORF">DM02DRAFT_650659</name>
</gene>
<evidence type="ECO:0000313" key="2">
    <source>
        <dbReference type="EMBL" id="PVI05646.1"/>
    </source>
</evidence>
<dbReference type="OrthoDB" id="4755622at2759"/>
<name>A0A2V1E5M9_9PLEO</name>
<feature type="compositionally biased region" description="Low complexity" evidence="1">
    <location>
        <begin position="28"/>
        <end position="43"/>
    </location>
</feature>
<protein>
    <submittedName>
        <fullName evidence="2">Uncharacterized protein</fullName>
    </submittedName>
</protein>
<keyword evidence="3" id="KW-1185">Reference proteome</keyword>
<evidence type="ECO:0000256" key="1">
    <source>
        <dbReference type="SAM" id="MobiDB-lite"/>
    </source>
</evidence>
<feature type="region of interest" description="Disordered" evidence="1">
    <location>
        <begin position="136"/>
        <end position="201"/>
    </location>
</feature>
<dbReference type="AlphaFoldDB" id="A0A2V1E5M9"/>
<proteinExistence type="predicted"/>
<reference evidence="2 3" key="1">
    <citation type="journal article" date="2018" name="Sci. Rep.">
        <title>Comparative genomics provides insights into the lifestyle and reveals functional heterogeneity of dark septate endophytic fungi.</title>
        <authorList>
            <person name="Knapp D.G."/>
            <person name="Nemeth J.B."/>
            <person name="Barry K."/>
            <person name="Hainaut M."/>
            <person name="Henrissat B."/>
            <person name="Johnson J."/>
            <person name="Kuo A."/>
            <person name="Lim J.H.P."/>
            <person name="Lipzen A."/>
            <person name="Nolan M."/>
            <person name="Ohm R.A."/>
            <person name="Tamas L."/>
            <person name="Grigoriev I.V."/>
            <person name="Spatafora J.W."/>
            <person name="Nagy L.G."/>
            <person name="Kovacs G.M."/>
        </authorList>
    </citation>
    <scope>NUCLEOTIDE SEQUENCE [LARGE SCALE GENOMIC DNA]</scope>
    <source>
        <strain evidence="2 3">DSE2036</strain>
    </source>
</reference>
<accession>A0A2V1E5M9</accession>
<evidence type="ECO:0000313" key="3">
    <source>
        <dbReference type="Proteomes" id="UP000244855"/>
    </source>
</evidence>
<feature type="region of interest" description="Disordered" evidence="1">
    <location>
        <begin position="1"/>
        <end position="62"/>
    </location>
</feature>
<organism evidence="2 3">
    <name type="scientific">Periconia macrospinosa</name>
    <dbReference type="NCBI Taxonomy" id="97972"/>
    <lineage>
        <taxon>Eukaryota</taxon>
        <taxon>Fungi</taxon>
        <taxon>Dikarya</taxon>
        <taxon>Ascomycota</taxon>
        <taxon>Pezizomycotina</taxon>
        <taxon>Dothideomycetes</taxon>
        <taxon>Pleosporomycetidae</taxon>
        <taxon>Pleosporales</taxon>
        <taxon>Massarineae</taxon>
        <taxon>Periconiaceae</taxon>
        <taxon>Periconia</taxon>
    </lineage>
</organism>